<dbReference type="Proteomes" id="UP000192746">
    <property type="component" value="Unassembled WGS sequence"/>
</dbReference>
<proteinExistence type="predicted"/>
<dbReference type="InterPro" id="IPR054105">
    <property type="entry name" value="WHD_NrtR"/>
</dbReference>
<dbReference type="SUPFAM" id="SSF46785">
    <property type="entry name" value="Winged helix' DNA-binding domain"/>
    <property type="match status" value="1"/>
</dbReference>
<dbReference type="InterPro" id="IPR015797">
    <property type="entry name" value="NUDIX_hydrolase-like_dom_sf"/>
</dbReference>
<evidence type="ECO:0000259" key="1">
    <source>
        <dbReference type="Pfam" id="PF21906"/>
    </source>
</evidence>
<evidence type="ECO:0000313" key="2">
    <source>
        <dbReference type="EMBL" id="ORL43587.1"/>
    </source>
</evidence>
<dbReference type="OrthoDB" id="9786141at2"/>
<protein>
    <recommendedName>
        <fullName evidence="1">NrtR DNA-binding winged helix domain-containing protein</fullName>
    </recommendedName>
</protein>
<reference evidence="2 3" key="1">
    <citation type="submission" date="2013-04" db="EMBL/GenBank/DDBJ databases">
        <title>Zunongwangia sp. 22II14-10F7 Genome Sequencing.</title>
        <authorList>
            <person name="Lai Q."/>
            <person name="Shao Z."/>
        </authorList>
    </citation>
    <scope>NUCLEOTIDE SEQUENCE [LARGE SCALE GENOMIC DNA]</scope>
    <source>
        <strain evidence="2 3">22II14-10F7</strain>
    </source>
</reference>
<dbReference type="Pfam" id="PF21906">
    <property type="entry name" value="WHD_NrtR"/>
    <property type="match status" value="1"/>
</dbReference>
<organism evidence="2 3">
    <name type="scientific">Zunongwangia atlantica 22II14-10F7</name>
    <dbReference type="NCBI Taxonomy" id="1185767"/>
    <lineage>
        <taxon>Bacteria</taxon>
        <taxon>Pseudomonadati</taxon>
        <taxon>Bacteroidota</taxon>
        <taxon>Flavobacteriia</taxon>
        <taxon>Flavobacteriales</taxon>
        <taxon>Flavobacteriaceae</taxon>
        <taxon>Zunongwangia</taxon>
    </lineage>
</organism>
<evidence type="ECO:0000313" key="3">
    <source>
        <dbReference type="Proteomes" id="UP000192746"/>
    </source>
</evidence>
<dbReference type="Gene3D" id="1.10.10.10">
    <property type="entry name" value="Winged helix-like DNA-binding domain superfamily/Winged helix DNA-binding domain"/>
    <property type="match status" value="1"/>
</dbReference>
<dbReference type="Gene3D" id="3.90.79.10">
    <property type="entry name" value="Nucleoside Triphosphate Pyrophosphohydrolase"/>
    <property type="match status" value="1"/>
</dbReference>
<accession>A0A1Y1SXW6</accession>
<dbReference type="AlphaFoldDB" id="A0A1Y1SXW6"/>
<dbReference type="EMBL" id="ARYN01000034">
    <property type="protein sequence ID" value="ORL43587.1"/>
    <property type="molecule type" value="Genomic_DNA"/>
</dbReference>
<dbReference type="InterPro" id="IPR036390">
    <property type="entry name" value="WH_DNA-bd_sf"/>
</dbReference>
<sequence length="242" mass="28194">MNQNSPSTSENINDNTKPVLEFIAIKCIIFRFFNASLQVLVERINDDKWRLPTEKLFQNEDLDDGANRIAAGILDVQDIFLKQFQSYRDFINSHSVNKDNSNLLYNEEGVSVGYYMLTNKNQNINEHHKKYTWMDFKSSIDSTSDNAISDASRQIKIDLNDTPIALHLLAKEFTIPEMMKLYEIILGRTLNRGNFYRKIKDYNILIDLEKKEIKESHNAAILYSFDRPAYFSKIKSGFVKAW</sequence>
<comment type="caution">
    <text evidence="2">The sequence shown here is derived from an EMBL/GenBank/DDBJ whole genome shotgun (WGS) entry which is preliminary data.</text>
</comment>
<name>A0A1Y1SXW6_9FLAO</name>
<dbReference type="SUPFAM" id="SSF55811">
    <property type="entry name" value="Nudix"/>
    <property type="match status" value="1"/>
</dbReference>
<gene>
    <name evidence="2" type="ORF">IIF7_19996</name>
</gene>
<dbReference type="InterPro" id="IPR036388">
    <property type="entry name" value="WH-like_DNA-bd_sf"/>
</dbReference>
<dbReference type="STRING" id="1185767.IIF7_19996"/>
<keyword evidence="3" id="KW-1185">Reference proteome</keyword>
<feature type="domain" description="NrtR DNA-binding winged helix" evidence="1">
    <location>
        <begin position="166"/>
        <end position="225"/>
    </location>
</feature>
<dbReference type="RefSeq" id="WP_084843459.1">
    <property type="nucleotide sequence ID" value="NZ_ARYN01000034.1"/>
</dbReference>